<evidence type="ECO:0000313" key="3">
    <source>
        <dbReference type="Proteomes" id="UP000186666"/>
    </source>
</evidence>
<accession>A0ABY1KI36</accession>
<evidence type="ECO:0000313" key="2">
    <source>
        <dbReference type="EMBL" id="SIR71640.1"/>
    </source>
</evidence>
<dbReference type="InterPro" id="IPR036388">
    <property type="entry name" value="WH-like_DNA-bd_sf"/>
</dbReference>
<dbReference type="InterPro" id="IPR018541">
    <property type="entry name" value="Ftsk_gamma"/>
</dbReference>
<evidence type="ECO:0000259" key="1">
    <source>
        <dbReference type="SMART" id="SM00843"/>
    </source>
</evidence>
<proteinExistence type="predicted"/>
<feature type="domain" description="FtsK gamma" evidence="1">
    <location>
        <begin position="135"/>
        <end position="200"/>
    </location>
</feature>
<name>A0ABY1KI36_9BACL</name>
<feature type="non-terminal residue" evidence="2">
    <location>
        <position position="203"/>
    </location>
</feature>
<dbReference type="Pfam" id="PF09397">
    <property type="entry name" value="FtsK_gamma"/>
    <property type="match status" value="1"/>
</dbReference>
<protein>
    <submittedName>
        <fullName evidence="2">Ftsk gamma domain-containing protein</fullName>
    </submittedName>
</protein>
<dbReference type="SMART" id="SM00843">
    <property type="entry name" value="Ftsk_gamma"/>
    <property type="match status" value="1"/>
</dbReference>
<dbReference type="SUPFAM" id="SSF46785">
    <property type="entry name" value="Winged helix' DNA-binding domain"/>
    <property type="match status" value="1"/>
</dbReference>
<reference evidence="2 3" key="1">
    <citation type="submission" date="2017-01" db="EMBL/GenBank/DDBJ databases">
        <authorList>
            <person name="Varghese N."/>
            <person name="Submissions S."/>
        </authorList>
    </citation>
    <scope>NUCLEOTIDE SEQUENCE [LARGE SCALE GENOMIC DNA]</scope>
    <source>
        <strain evidence="2 3">ATCC 23464</strain>
    </source>
</reference>
<dbReference type="Proteomes" id="UP000186666">
    <property type="component" value="Unassembled WGS sequence"/>
</dbReference>
<dbReference type="InterPro" id="IPR036390">
    <property type="entry name" value="WH_DNA-bd_sf"/>
</dbReference>
<comment type="caution">
    <text evidence="2">The sequence shown here is derived from an EMBL/GenBank/DDBJ whole genome shotgun (WGS) entry which is preliminary data.</text>
</comment>
<sequence length="203" mass="23366">MEIYGLLRSTSLSQKVNKNIEIIQNITTKNILEKILSNYEDPMSTVFIVDPMIFWYESAKKALELKGAKFVEYNGDIDEVISELRLIQFSSTTQEVNLKDSSSSGFEERLRFRVENPLDDENWKEELFGPTVEKKYTDNELYNLASEVVMKENYASIPLLQSKLKVGYTKASELIDMLEKNGHIGPYEGTNSRAVIFQKDQNQ</sequence>
<keyword evidence="3" id="KW-1185">Reference proteome</keyword>
<dbReference type="Gene3D" id="1.10.10.10">
    <property type="entry name" value="Winged helix-like DNA-binding domain superfamily/Winged helix DNA-binding domain"/>
    <property type="match status" value="1"/>
</dbReference>
<dbReference type="EMBL" id="FTNK01000042">
    <property type="protein sequence ID" value="SIR71640.1"/>
    <property type="molecule type" value="Genomic_DNA"/>
</dbReference>
<gene>
    <name evidence="2" type="ORF">SAMN05421578_14214</name>
</gene>
<organism evidence="2 3">
    <name type="scientific">Paenibacillus macquariensis</name>
    <dbReference type="NCBI Taxonomy" id="948756"/>
    <lineage>
        <taxon>Bacteria</taxon>
        <taxon>Bacillati</taxon>
        <taxon>Bacillota</taxon>
        <taxon>Bacilli</taxon>
        <taxon>Bacillales</taxon>
        <taxon>Paenibacillaceae</taxon>
        <taxon>Paenibacillus</taxon>
    </lineage>
</organism>